<reference evidence="1 2" key="1">
    <citation type="submission" date="2020-12" db="EMBL/GenBank/DDBJ databases">
        <authorList>
            <person name="Shan Y."/>
        </authorList>
    </citation>
    <scope>NUCLEOTIDE SEQUENCE [LARGE SCALE GENOMIC DNA]</scope>
    <source>
        <strain evidence="2">csc3.9</strain>
    </source>
</reference>
<keyword evidence="2" id="KW-1185">Reference proteome</keyword>
<organism evidence="1 2">
    <name type="scientific">Spongiibacter nanhainus</name>
    <dbReference type="NCBI Taxonomy" id="2794344"/>
    <lineage>
        <taxon>Bacteria</taxon>
        <taxon>Pseudomonadati</taxon>
        <taxon>Pseudomonadota</taxon>
        <taxon>Gammaproteobacteria</taxon>
        <taxon>Cellvibrionales</taxon>
        <taxon>Spongiibacteraceae</taxon>
        <taxon>Spongiibacter</taxon>
    </lineage>
</organism>
<sequence length="123" mass="13950">MNQFARNLRPHIKQELARYRLALADGRPDQAFVHLERAHVLGQGVTRYHLAAHWHMLCWELRYRRGRGAPGQLLRLVGALILTPPGLLPTGNTGGSNISAFKSMPVEPELAEILRRSRQLKSR</sequence>
<proteinExistence type="predicted"/>
<dbReference type="Pfam" id="PF12487">
    <property type="entry name" value="DUF3703"/>
    <property type="match status" value="1"/>
</dbReference>
<evidence type="ECO:0000313" key="1">
    <source>
        <dbReference type="EMBL" id="QQD19366.1"/>
    </source>
</evidence>
<dbReference type="RefSeq" id="WP_198570851.1">
    <property type="nucleotide sequence ID" value="NZ_CP066167.1"/>
</dbReference>
<dbReference type="Proteomes" id="UP000596063">
    <property type="component" value="Chromosome"/>
</dbReference>
<dbReference type="EMBL" id="CP066167">
    <property type="protein sequence ID" value="QQD19366.1"/>
    <property type="molecule type" value="Genomic_DNA"/>
</dbReference>
<accession>A0A7T4R2P4</accession>
<dbReference type="InterPro" id="IPR022172">
    <property type="entry name" value="DUF3703"/>
</dbReference>
<name>A0A7T4R2P4_9GAMM</name>
<evidence type="ECO:0000313" key="2">
    <source>
        <dbReference type="Proteomes" id="UP000596063"/>
    </source>
</evidence>
<dbReference type="AlphaFoldDB" id="A0A7T4R2P4"/>
<protein>
    <submittedName>
        <fullName evidence="1">DUF3703 domain-containing protein</fullName>
    </submittedName>
</protein>
<dbReference type="KEGG" id="snan:I6N98_05790"/>
<gene>
    <name evidence="1" type="ORF">I6N98_05790</name>
</gene>